<evidence type="ECO:0000313" key="5">
    <source>
        <dbReference type="Proteomes" id="UP000028302"/>
    </source>
</evidence>
<dbReference type="PANTHER" id="PTHR42879">
    <property type="entry name" value="3-OXOACYL-(ACYL-CARRIER-PROTEIN) REDUCTASE"/>
    <property type="match status" value="1"/>
</dbReference>
<evidence type="ECO:0000256" key="2">
    <source>
        <dbReference type="ARBA" id="ARBA00023002"/>
    </source>
</evidence>
<sequence length="243" mass="25766">MDDIQNRVALVTGASRGIGRGAAIALAQAGCRVALGYNRSADEARAAVAEIEKTGGTAIAVQADMADHDALNAMVDTVESELGPVEILVNNAGINPIYPLDEIDVARWNETLQINLTSCFVLSQRVVPGMRERGWGRLIMMSSVAAHIGGVIGPHYAASKAGQLGLMRSYARMLATEGVTSNAIAPALIETDMIAGNDNITPDLIPVKRFGRVDEISDMVVHLARNAYMNGQTVNIDGGMYMS</sequence>
<gene>
    <name evidence="4" type="ORF">C41B8_16894</name>
</gene>
<evidence type="ECO:0000256" key="1">
    <source>
        <dbReference type="ARBA" id="ARBA00006484"/>
    </source>
</evidence>
<dbReference type="FunFam" id="3.40.50.720:FF:000173">
    <property type="entry name" value="3-oxoacyl-[acyl-carrier protein] reductase"/>
    <property type="match status" value="1"/>
</dbReference>
<name>A0A084IH71_SALHC</name>
<reference evidence="4 5" key="1">
    <citation type="submission" date="2013-03" db="EMBL/GenBank/DDBJ databases">
        <title>Salinisphaera hydrothermalis C41B8 Genome Sequencing.</title>
        <authorList>
            <person name="Li C."/>
            <person name="Lai Q."/>
            <person name="Shao Z."/>
        </authorList>
    </citation>
    <scope>NUCLEOTIDE SEQUENCE [LARGE SCALE GENOMIC DNA]</scope>
    <source>
        <strain evidence="4 5">C41B8</strain>
    </source>
</reference>
<dbReference type="PANTHER" id="PTHR42879:SF2">
    <property type="entry name" value="3-OXOACYL-[ACYL-CARRIER-PROTEIN] REDUCTASE FABG"/>
    <property type="match status" value="1"/>
</dbReference>
<dbReference type="OrthoDB" id="9803333at2"/>
<dbReference type="STRING" id="1304275.C41B8_16894"/>
<dbReference type="InterPro" id="IPR036291">
    <property type="entry name" value="NAD(P)-bd_dom_sf"/>
</dbReference>
<comment type="similarity">
    <text evidence="1 3">Belongs to the short-chain dehydrogenases/reductases (SDR) family.</text>
</comment>
<evidence type="ECO:0000313" key="4">
    <source>
        <dbReference type="EMBL" id="KEZ76055.1"/>
    </source>
</evidence>
<dbReference type="Gene3D" id="3.40.50.720">
    <property type="entry name" value="NAD(P)-binding Rossmann-like Domain"/>
    <property type="match status" value="1"/>
</dbReference>
<dbReference type="InterPro" id="IPR050259">
    <property type="entry name" value="SDR"/>
</dbReference>
<proteinExistence type="inferred from homology"/>
<keyword evidence="2" id="KW-0560">Oxidoreductase</keyword>
<dbReference type="PRINTS" id="PR00080">
    <property type="entry name" value="SDRFAMILY"/>
</dbReference>
<dbReference type="EMBL" id="APNK01000041">
    <property type="protein sequence ID" value="KEZ76055.1"/>
    <property type="molecule type" value="Genomic_DNA"/>
</dbReference>
<dbReference type="SUPFAM" id="SSF51735">
    <property type="entry name" value="NAD(P)-binding Rossmann-fold domains"/>
    <property type="match status" value="1"/>
</dbReference>
<keyword evidence="5" id="KW-1185">Reference proteome</keyword>
<dbReference type="GO" id="GO:0016491">
    <property type="term" value="F:oxidoreductase activity"/>
    <property type="evidence" value="ECO:0007669"/>
    <property type="project" value="UniProtKB-KW"/>
</dbReference>
<dbReference type="Proteomes" id="UP000028302">
    <property type="component" value="Unassembled WGS sequence"/>
</dbReference>
<dbReference type="InterPro" id="IPR002347">
    <property type="entry name" value="SDR_fam"/>
</dbReference>
<dbReference type="RefSeq" id="WP_037340922.1">
    <property type="nucleotide sequence ID" value="NZ_APNK01000041.1"/>
</dbReference>
<dbReference type="Pfam" id="PF00106">
    <property type="entry name" value="adh_short"/>
    <property type="match status" value="1"/>
</dbReference>
<accession>A0A084IH71</accession>
<evidence type="ECO:0000256" key="3">
    <source>
        <dbReference type="RuleBase" id="RU000363"/>
    </source>
</evidence>
<dbReference type="AlphaFoldDB" id="A0A084IH71"/>
<dbReference type="PRINTS" id="PR00081">
    <property type="entry name" value="GDHRDH"/>
</dbReference>
<protein>
    <submittedName>
        <fullName evidence="4">Short-chain dehydrogenase/reductase SDR</fullName>
    </submittedName>
</protein>
<comment type="caution">
    <text evidence="4">The sequence shown here is derived from an EMBL/GenBank/DDBJ whole genome shotgun (WGS) entry which is preliminary data.</text>
</comment>
<dbReference type="eggNOG" id="COG1028">
    <property type="taxonomic scope" value="Bacteria"/>
</dbReference>
<dbReference type="PATRIC" id="fig|1304275.5.peg.3461"/>
<organism evidence="4 5">
    <name type="scientific">Salinisphaera hydrothermalis (strain C41B8)</name>
    <dbReference type="NCBI Taxonomy" id="1304275"/>
    <lineage>
        <taxon>Bacteria</taxon>
        <taxon>Pseudomonadati</taxon>
        <taxon>Pseudomonadota</taxon>
        <taxon>Gammaproteobacteria</taxon>
        <taxon>Salinisphaerales</taxon>
        <taxon>Salinisphaeraceae</taxon>
        <taxon>Salinisphaera</taxon>
    </lineage>
</organism>